<evidence type="ECO:0000313" key="1">
    <source>
        <dbReference type="EMBL" id="PIR93784.1"/>
    </source>
</evidence>
<organism evidence="1 2">
    <name type="scientific">Candidatus Falkowbacteria bacterium CG10_big_fil_rev_8_21_14_0_10_39_11</name>
    <dbReference type="NCBI Taxonomy" id="1974565"/>
    <lineage>
        <taxon>Bacteria</taxon>
        <taxon>Candidatus Falkowiibacteriota</taxon>
    </lineage>
</organism>
<proteinExistence type="predicted"/>
<name>A0A2H0V3W2_9BACT</name>
<accession>A0A2H0V3W2</accession>
<dbReference type="Proteomes" id="UP000229901">
    <property type="component" value="Unassembled WGS sequence"/>
</dbReference>
<dbReference type="AlphaFoldDB" id="A0A2H0V3W2"/>
<gene>
    <name evidence="1" type="ORF">COT97_04840</name>
</gene>
<sequence>MLKENSIGLLRRWFIPKKTDLKNIVEDRFQNYFHILNGKYRKSLGYRTAYEVSLERGIIKKIPPMRGHLIKRTVAFHYKIYICA</sequence>
<comment type="caution">
    <text evidence="1">The sequence shown here is derived from an EMBL/GenBank/DDBJ whole genome shotgun (WGS) entry which is preliminary data.</text>
</comment>
<dbReference type="EMBL" id="PFAP01000036">
    <property type="protein sequence ID" value="PIR93784.1"/>
    <property type="molecule type" value="Genomic_DNA"/>
</dbReference>
<protein>
    <submittedName>
        <fullName evidence="1">Uncharacterized protein</fullName>
    </submittedName>
</protein>
<reference evidence="2" key="1">
    <citation type="submission" date="2017-09" db="EMBL/GenBank/DDBJ databases">
        <title>Depth-based differentiation of microbial function through sediment-hosted aquifers and enrichment of novel symbionts in the deep terrestrial subsurface.</title>
        <authorList>
            <person name="Probst A.J."/>
            <person name="Ladd B."/>
            <person name="Jarett J.K."/>
            <person name="Geller-Mcgrath D.E."/>
            <person name="Sieber C.M.K."/>
            <person name="Emerson J.B."/>
            <person name="Anantharaman K."/>
            <person name="Thomas B.C."/>
            <person name="Malmstrom R."/>
            <person name="Stieglmeier M."/>
            <person name="Klingl A."/>
            <person name="Woyke T."/>
            <person name="Ryan C.M."/>
            <person name="Banfield J.F."/>
        </authorList>
    </citation>
    <scope>NUCLEOTIDE SEQUENCE [LARGE SCALE GENOMIC DNA]</scope>
</reference>
<evidence type="ECO:0000313" key="2">
    <source>
        <dbReference type="Proteomes" id="UP000229901"/>
    </source>
</evidence>